<keyword evidence="3" id="KW-0996">Nickel insertion</keyword>
<keyword evidence="2 3" id="KW-0143">Chaperone</keyword>
<comment type="subcellular location">
    <subcellularLocation>
        <location evidence="3">Cytoplasm</location>
    </subcellularLocation>
</comment>
<evidence type="ECO:0000256" key="1">
    <source>
        <dbReference type="ARBA" id="ARBA00007177"/>
    </source>
</evidence>
<dbReference type="HAMAP" id="MF_01384">
    <property type="entry name" value="UreD"/>
    <property type="match status" value="1"/>
</dbReference>
<name>A0A2R4MIM7_9HYPH</name>
<evidence type="ECO:0000256" key="2">
    <source>
        <dbReference type="ARBA" id="ARBA00023186"/>
    </source>
</evidence>
<dbReference type="Pfam" id="PF01774">
    <property type="entry name" value="UreD"/>
    <property type="match status" value="1"/>
</dbReference>
<dbReference type="EMBL" id="CP021330">
    <property type="protein sequence ID" value="AVX05783.1"/>
    <property type="molecule type" value="Genomic_DNA"/>
</dbReference>
<accession>A0A2R4MIM7</accession>
<keyword evidence="3" id="KW-0963">Cytoplasm</keyword>
<comment type="subunit">
    <text evidence="3">UreD, UreF and UreG form a complex that acts as a GTP-hydrolysis-dependent molecular chaperone, activating the urease apoprotein by helping to assemble the nickel containing metallocenter of UreC. The UreE protein probably delivers the nickel.</text>
</comment>
<dbReference type="KEGG" id="mmyr:MXMO3_03277"/>
<dbReference type="Proteomes" id="UP000258927">
    <property type="component" value="Chromosome"/>
</dbReference>
<organism evidence="4 5">
    <name type="scientific">Maritalea myrionectae</name>
    <dbReference type="NCBI Taxonomy" id="454601"/>
    <lineage>
        <taxon>Bacteria</taxon>
        <taxon>Pseudomonadati</taxon>
        <taxon>Pseudomonadota</taxon>
        <taxon>Alphaproteobacteria</taxon>
        <taxon>Hyphomicrobiales</taxon>
        <taxon>Devosiaceae</taxon>
        <taxon>Maritalea</taxon>
    </lineage>
</organism>
<evidence type="ECO:0000313" key="5">
    <source>
        <dbReference type="Proteomes" id="UP000258927"/>
    </source>
</evidence>
<dbReference type="GO" id="GO:0005737">
    <property type="term" value="C:cytoplasm"/>
    <property type="evidence" value="ECO:0007669"/>
    <property type="project" value="UniProtKB-SubCell"/>
</dbReference>
<gene>
    <name evidence="3" type="primary">ureD</name>
    <name evidence="4" type="ORF">MXMO3_03277</name>
</gene>
<dbReference type="InterPro" id="IPR002669">
    <property type="entry name" value="UreD"/>
</dbReference>
<dbReference type="PANTHER" id="PTHR33643:SF1">
    <property type="entry name" value="UREASE ACCESSORY PROTEIN D"/>
    <property type="match status" value="1"/>
</dbReference>
<protein>
    <recommendedName>
        <fullName evidence="3">Urease accessory protein UreD</fullName>
    </recommendedName>
</protein>
<keyword evidence="5" id="KW-1185">Reference proteome</keyword>
<dbReference type="AlphaFoldDB" id="A0A2R4MIM7"/>
<reference evidence="4 5" key="1">
    <citation type="submission" date="2017-05" db="EMBL/GenBank/DDBJ databases">
        <title>Genome Analysis of Maritalea myrionectae HL2708#5.</title>
        <authorList>
            <consortium name="Cotde Inc.-PKNU"/>
            <person name="Jang D."/>
            <person name="Oh H.-M."/>
        </authorList>
    </citation>
    <scope>NUCLEOTIDE SEQUENCE [LARGE SCALE GENOMIC DNA]</scope>
    <source>
        <strain evidence="4 5">HL2708#5</strain>
    </source>
</reference>
<dbReference type="GO" id="GO:0016151">
    <property type="term" value="F:nickel cation binding"/>
    <property type="evidence" value="ECO:0007669"/>
    <property type="project" value="UniProtKB-UniRule"/>
</dbReference>
<evidence type="ECO:0000313" key="4">
    <source>
        <dbReference type="EMBL" id="AVX05783.1"/>
    </source>
</evidence>
<proteinExistence type="inferred from homology"/>
<evidence type="ECO:0000256" key="3">
    <source>
        <dbReference type="HAMAP-Rule" id="MF_01384"/>
    </source>
</evidence>
<dbReference type="PANTHER" id="PTHR33643">
    <property type="entry name" value="UREASE ACCESSORY PROTEIN D"/>
    <property type="match status" value="1"/>
</dbReference>
<sequence>MLDRASQDTQMQRAKGCARIGFTHKSGSTRLESLHQSGCLKALLPNVHNTSPEIVFVNTAGGITGGDQLDISCSISAQSEATATTQTAERLYRSTGDNAYINIHLKVDENAKFFWLPQETIVFDGARLTRRMNVEVAPSGSVLLLESFMLGRKAMGEKVLQCDLSDQWRVRLGDKLVFAESMKIGDVSGLSSVAALKDNLAFATFAFVEKDAHQKLSWLNSLLAGLDIRAAASGWNDVLVARFVAPDAFTLRSALFTVLEQFNKRPLPRVWQL</sequence>
<dbReference type="STRING" id="1122213.GCA_000423365_00970"/>
<comment type="function">
    <text evidence="3">Required for maturation of urease via the functional incorporation of the urease nickel metallocenter.</text>
</comment>
<comment type="similarity">
    <text evidence="1 3">Belongs to the UreD family.</text>
</comment>